<name>A0ABQ6FEW3_9RHOO</name>
<dbReference type="InterPro" id="IPR027417">
    <property type="entry name" value="P-loop_NTPase"/>
</dbReference>
<keyword evidence="8" id="KW-1185">Reference proteome</keyword>
<gene>
    <name evidence="7" type="ORF">GCM10007933_36250</name>
</gene>
<keyword evidence="2" id="KW-0067">ATP-binding</keyword>
<evidence type="ECO:0000256" key="3">
    <source>
        <dbReference type="ARBA" id="ARBA00023015"/>
    </source>
</evidence>
<dbReference type="RefSeq" id="WP_284189317.1">
    <property type="nucleotide sequence ID" value="NZ_BSPX01000074.1"/>
</dbReference>
<dbReference type="SMART" id="SM00382">
    <property type="entry name" value="AAA"/>
    <property type="match status" value="1"/>
</dbReference>
<sequence>MKKADPNSPIPAEEAIRRSWERCAANGLRNNEHLPDGILPRSSLADRLEGNARLVAYAQPIMEHLHQQIARSSSTILLADDAGMILRAVGDADFAERAARVALQPGVSWAECTMGTNAIGTALAEQRPMAVIGTDHFLERNRFLTCVATPIHGPAGGVLGILDISTSAQLSQIHAQALIQTTAEIIENRLIESLPEAAVTIRFHPQAEALASPLEGLAVFNEAGEMLACNRRGETLLGIGDSRKERPAFSRIFETRWTTLLDHALSSSLRPTLLCAHGGREFAARVQAGRLQALRPVAASAPDMPAARRGVTLEDLDLGDQTVASAVRRARRIVGLDIPLLIQGETGTGKEVFAQAFHHSSPRRDGPFVAINCAAIPANLIEAELFGYRAGAYTGARGEGARGKLREAHGGTLFLDEIGDMPLRLQAVLLRVLETRRVTPLGGGPEEAIDLALVCASHRPLKTLCETGEFRPDLYFRLSAMSLALPTLRERSDIEALARRILRDESPDRPLRLAAATLDVIRRHQWPGNIRELKNVLRLATAMLGPDEATITPDHLPHDLIDAGETRPTTQSLRAAETRLVEETVARHAGNISAAARELGITRTTLYRKLRRG</sequence>
<evidence type="ECO:0000313" key="7">
    <source>
        <dbReference type="EMBL" id="GLT24153.1"/>
    </source>
</evidence>
<keyword evidence="1" id="KW-0547">Nucleotide-binding</keyword>
<keyword evidence="4" id="KW-0238">DNA-binding</keyword>
<dbReference type="PRINTS" id="PR01590">
    <property type="entry name" value="HTHFIS"/>
</dbReference>
<keyword evidence="5" id="KW-0804">Transcription</keyword>
<dbReference type="InterPro" id="IPR003593">
    <property type="entry name" value="AAA+_ATPase"/>
</dbReference>
<comment type="caution">
    <text evidence="7">The sequence shown here is derived from an EMBL/GenBank/DDBJ whole genome shotgun (WGS) entry which is preliminary data.</text>
</comment>
<evidence type="ECO:0000313" key="8">
    <source>
        <dbReference type="Proteomes" id="UP001157167"/>
    </source>
</evidence>
<dbReference type="Gene3D" id="3.30.450.40">
    <property type="match status" value="1"/>
</dbReference>
<dbReference type="InterPro" id="IPR003018">
    <property type="entry name" value="GAF"/>
</dbReference>
<accession>A0ABQ6FEW3</accession>
<dbReference type="SUPFAM" id="SSF52540">
    <property type="entry name" value="P-loop containing nucleoside triphosphate hydrolases"/>
    <property type="match status" value="1"/>
</dbReference>
<dbReference type="Proteomes" id="UP001157167">
    <property type="component" value="Unassembled WGS sequence"/>
</dbReference>
<dbReference type="Pfam" id="PF00158">
    <property type="entry name" value="Sigma54_activat"/>
    <property type="match status" value="1"/>
</dbReference>
<dbReference type="InterPro" id="IPR002078">
    <property type="entry name" value="Sigma_54_int"/>
</dbReference>
<dbReference type="InterPro" id="IPR025662">
    <property type="entry name" value="Sigma_54_int_dom_ATP-bd_1"/>
</dbReference>
<dbReference type="InterPro" id="IPR025943">
    <property type="entry name" value="Sigma_54_int_dom_ATP-bd_2"/>
</dbReference>
<feature type="domain" description="Sigma-54 factor interaction" evidence="6">
    <location>
        <begin position="316"/>
        <end position="542"/>
    </location>
</feature>
<dbReference type="PROSITE" id="PS00688">
    <property type="entry name" value="SIGMA54_INTERACT_3"/>
    <property type="match status" value="1"/>
</dbReference>
<dbReference type="InterPro" id="IPR002197">
    <property type="entry name" value="HTH_Fis"/>
</dbReference>
<dbReference type="Pfam" id="PF01590">
    <property type="entry name" value="GAF"/>
    <property type="match status" value="1"/>
</dbReference>
<dbReference type="CDD" id="cd00009">
    <property type="entry name" value="AAA"/>
    <property type="match status" value="1"/>
</dbReference>
<evidence type="ECO:0000259" key="6">
    <source>
        <dbReference type="PROSITE" id="PS50045"/>
    </source>
</evidence>
<keyword evidence="3" id="KW-0805">Transcription regulation</keyword>
<dbReference type="InterPro" id="IPR058031">
    <property type="entry name" value="AAA_lid_NorR"/>
</dbReference>
<dbReference type="PANTHER" id="PTHR32071:SF77">
    <property type="entry name" value="TRANSCRIPTIONAL REGULATORY PROTEIN"/>
    <property type="match status" value="1"/>
</dbReference>
<evidence type="ECO:0000256" key="4">
    <source>
        <dbReference type="ARBA" id="ARBA00023125"/>
    </source>
</evidence>
<dbReference type="Gene3D" id="3.40.50.300">
    <property type="entry name" value="P-loop containing nucleotide triphosphate hydrolases"/>
    <property type="match status" value="1"/>
</dbReference>
<evidence type="ECO:0000256" key="1">
    <source>
        <dbReference type="ARBA" id="ARBA00022741"/>
    </source>
</evidence>
<dbReference type="Pfam" id="PF25601">
    <property type="entry name" value="AAA_lid_14"/>
    <property type="match status" value="1"/>
</dbReference>
<dbReference type="EMBL" id="BSPX01000074">
    <property type="protein sequence ID" value="GLT24153.1"/>
    <property type="molecule type" value="Genomic_DNA"/>
</dbReference>
<dbReference type="Pfam" id="PF02954">
    <property type="entry name" value="HTH_8"/>
    <property type="match status" value="1"/>
</dbReference>
<evidence type="ECO:0000256" key="2">
    <source>
        <dbReference type="ARBA" id="ARBA00022840"/>
    </source>
</evidence>
<dbReference type="Gene3D" id="1.10.10.60">
    <property type="entry name" value="Homeodomain-like"/>
    <property type="match status" value="1"/>
</dbReference>
<dbReference type="InterPro" id="IPR009057">
    <property type="entry name" value="Homeodomain-like_sf"/>
</dbReference>
<dbReference type="PROSITE" id="PS00676">
    <property type="entry name" value="SIGMA54_INTERACT_2"/>
    <property type="match status" value="1"/>
</dbReference>
<dbReference type="Gene3D" id="1.10.8.60">
    <property type="match status" value="1"/>
</dbReference>
<evidence type="ECO:0000256" key="5">
    <source>
        <dbReference type="ARBA" id="ARBA00023163"/>
    </source>
</evidence>
<dbReference type="SUPFAM" id="SSF46689">
    <property type="entry name" value="Homeodomain-like"/>
    <property type="match status" value="1"/>
</dbReference>
<protein>
    <submittedName>
        <fullName evidence="7">Sigma-54-dependent Fis family transcriptional regulator</fullName>
    </submittedName>
</protein>
<dbReference type="InterPro" id="IPR025944">
    <property type="entry name" value="Sigma_54_int_dom_CS"/>
</dbReference>
<reference evidence="8" key="1">
    <citation type="journal article" date="2019" name="Int. J. Syst. Evol. Microbiol.">
        <title>The Global Catalogue of Microorganisms (GCM) 10K type strain sequencing project: providing services to taxonomists for standard genome sequencing and annotation.</title>
        <authorList>
            <consortium name="The Broad Institute Genomics Platform"/>
            <consortium name="The Broad Institute Genome Sequencing Center for Infectious Disease"/>
            <person name="Wu L."/>
            <person name="Ma J."/>
        </authorList>
    </citation>
    <scope>NUCLEOTIDE SEQUENCE [LARGE SCALE GENOMIC DNA]</scope>
    <source>
        <strain evidence="8">NBRC 102407</strain>
    </source>
</reference>
<dbReference type="PROSITE" id="PS00675">
    <property type="entry name" value="SIGMA54_INTERACT_1"/>
    <property type="match status" value="1"/>
</dbReference>
<proteinExistence type="predicted"/>
<dbReference type="InterPro" id="IPR029016">
    <property type="entry name" value="GAF-like_dom_sf"/>
</dbReference>
<organism evidence="7 8">
    <name type="scientific">Zoogloea oryzae</name>
    <dbReference type="NCBI Taxonomy" id="310767"/>
    <lineage>
        <taxon>Bacteria</taxon>
        <taxon>Pseudomonadati</taxon>
        <taxon>Pseudomonadota</taxon>
        <taxon>Betaproteobacteria</taxon>
        <taxon>Rhodocyclales</taxon>
        <taxon>Zoogloeaceae</taxon>
        <taxon>Zoogloea</taxon>
    </lineage>
</organism>
<dbReference type="PROSITE" id="PS50045">
    <property type="entry name" value="SIGMA54_INTERACT_4"/>
    <property type="match status" value="1"/>
</dbReference>
<dbReference type="PANTHER" id="PTHR32071">
    <property type="entry name" value="TRANSCRIPTIONAL REGULATORY PROTEIN"/>
    <property type="match status" value="1"/>
</dbReference>